<dbReference type="OrthoDB" id="1737613at2759"/>
<evidence type="ECO:0000256" key="3">
    <source>
        <dbReference type="ARBA" id="ARBA00011915"/>
    </source>
</evidence>
<feature type="domain" description="Enoyl-CoA hydratase/isomerase" evidence="7">
    <location>
        <begin position="55"/>
        <end position="413"/>
    </location>
</feature>
<evidence type="ECO:0000256" key="5">
    <source>
        <dbReference type="ARBA" id="ARBA00023128"/>
    </source>
</evidence>
<keyword evidence="4 8" id="KW-0378">Hydrolase</keyword>
<dbReference type="PANTHER" id="PTHR43176:SF3">
    <property type="entry name" value="3-HYDROXYISOBUTYRYL-COA HYDROLASE, MITOCHONDRIAL"/>
    <property type="match status" value="1"/>
</dbReference>
<dbReference type="InterPro" id="IPR029045">
    <property type="entry name" value="ClpP/crotonase-like_dom_sf"/>
</dbReference>
<dbReference type="Pfam" id="PF16113">
    <property type="entry name" value="ECH_2"/>
    <property type="match status" value="1"/>
</dbReference>
<protein>
    <recommendedName>
        <fullName evidence="3">3-hydroxyisobutyryl-CoA hydrolase</fullName>
        <ecNumber evidence="3">3.1.2.4</ecNumber>
    </recommendedName>
    <alternativeName>
        <fullName evidence="6">3-hydroxyisobutyryl-coenzyme A hydrolase</fullName>
    </alternativeName>
</protein>
<dbReference type="Proteomes" id="UP000243579">
    <property type="component" value="Unassembled WGS sequence"/>
</dbReference>
<accession>A0A1V9YQ49</accession>
<comment type="caution">
    <text evidence="8">The sequence shown here is derived from an EMBL/GenBank/DDBJ whole genome shotgun (WGS) entry which is preliminary data.</text>
</comment>
<evidence type="ECO:0000313" key="9">
    <source>
        <dbReference type="Proteomes" id="UP000243579"/>
    </source>
</evidence>
<sequence>MMMMSRRAMNGLARLGRPTQVAMAMSTKGQNIEVQRMKLRDAPFEEVVYGNDVGIRTVTFNRPNVLNALNLPMIRSLTPKINKFERNPTVNAIIFEGAGEKAFCAGGDIRFLYENGKNPETRHLALDFFREEYRLNYTLATMSTPVISIINGITMGGGVGLSMHGKFVVATEKTTFAMPETAIGFFPDVGGSYILPRIGRKIATQEKYTPLVSGADALVGQGLGTFLALTGERLKGAEVFGVALATHFVESKELVDLRNHLVEFDFSPEVRQSMRDDIIDESIGDLETEVDETNQEFLSTVEAVFGATAKDDTVEGIMARLLALDTEWSRKIHTKLTKVSPLSLKVTLRQMREGATKTAAECFQMEFRMATRMMENPDFFEGVRSVIIDKDNAPNWLHKSVEAVTDDEVDRFFQPLPEDEELVLYTAAPASDDEE</sequence>
<organism evidence="8 9">
    <name type="scientific">Achlya hypogyna</name>
    <name type="common">Oomycete</name>
    <name type="synonym">Protoachlya hypogyna</name>
    <dbReference type="NCBI Taxonomy" id="1202772"/>
    <lineage>
        <taxon>Eukaryota</taxon>
        <taxon>Sar</taxon>
        <taxon>Stramenopiles</taxon>
        <taxon>Oomycota</taxon>
        <taxon>Saprolegniomycetes</taxon>
        <taxon>Saprolegniales</taxon>
        <taxon>Achlyaceae</taxon>
        <taxon>Achlya</taxon>
    </lineage>
</organism>
<keyword evidence="9" id="KW-1185">Reference proteome</keyword>
<dbReference type="GO" id="GO:0003860">
    <property type="term" value="F:3-hydroxyisobutyryl-CoA hydrolase activity"/>
    <property type="evidence" value="ECO:0007669"/>
    <property type="project" value="UniProtKB-EC"/>
</dbReference>
<dbReference type="PANTHER" id="PTHR43176">
    <property type="entry name" value="3-HYDROXYISOBUTYRYL-COA HYDROLASE-RELATED"/>
    <property type="match status" value="1"/>
</dbReference>
<dbReference type="EMBL" id="JNBR01001422">
    <property type="protein sequence ID" value="OQR87821.1"/>
    <property type="molecule type" value="Genomic_DNA"/>
</dbReference>
<dbReference type="NCBIfam" id="NF004127">
    <property type="entry name" value="PRK05617.1"/>
    <property type="match status" value="1"/>
</dbReference>
<dbReference type="CDD" id="cd06558">
    <property type="entry name" value="crotonase-like"/>
    <property type="match status" value="1"/>
</dbReference>
<comment type="subcellular location">
    <subcellularLocation>
        <location evidence="2">Mitochondrion</location>
    </subcellularLocation>
</comment>
<evidence type="ECO:0000256" key="1">
    <source>
        <dbReference type="ARBA" id="ARBA00001709"/>
    </source>
</evidence>
<comment type="catalytic activity">
    <reaction evidence="1">
        <text>3-hydroxy-2-methylpropanoyl-CoA + H2O = 3-hydroxy-2-methylpropanoate + CoA + H(+)</text>
        <dbReference type="Rhea" id="RHEA:20888"/>
        <dbReference type="ChEBI" id="CHEBI:11805"/>
        <dbReference type="ChEBI" id="CHEBI:15377"/>
        <dbReference type="ChEBI" id="CHEBI:15378"/>
        <dbReference type="ChEBI" id="CHEBI:57287"/>
        <dbReference type="ChEBI" id="CHEBI:57340"/>
        <dbReference type="EC" id="3.1.2.4"/>
    </reaction>
</comment>
<dbReference type="InterPro" id="IPR032259">
    <property type="entry name" value="HIBYL-CoA-H"/>
</dbReference>
<evidence type="ECO:0000256" key="4">
    <source>
        <dbReference type="ARBA" id="ARBA00022801"/>
    </source>
</evidence>
<keyword evidence="5" id="KW-0496">Mitochondrion</keyword>
<evidence type="ECO:0000256" key="6">
    <source>
        <dbReference type="ARBA" id="ARBA00031181"/>
    </source>
</evidence>
<reference evidence="8 9" key="1">
    <citation type="journal article" date="2014" name="Genome Biol. Evol.">
        <title>The secreted proteins of Achlya hypogyna and Thraustotheca clavata identify the ancestral oomycete secretome and reveal gene acquisitions by horizontal gene transfer.</title>
        <authorList>
            <person name="Misner I."/>
            <person name="Blouin N."/>
            <person name="Leonard G."/>
            <person name="Richards T.A."/>
            <person name="Lane C.E."/>
        </authorList>
    </citation>
    <scope>NUCLEOTIDE SEQUENCE [LARGE SCALE GENOMIC DNA]</scope>
    <source>
        <strain evidence="8 9">ATCC 48635</strain>
    </source>
</reference>
<dbReference type="AlphaFoldDB" id="A0A1V9YQ49"/>
<dbReference type="FunFam" id="3.90.226.10:FF:000026">
    <property type="entry name" value="3-hydroxyisobutyryl-CoA hydrolase, mitochondrial"/>
    <property type="match status" value="1"/>
</dbReference>
<proteinExistence type="predicted"/>
<gene>
    <name evidence="8" type="ORF">ACHHYP_07978</name>
</gene>
<evidence type="ECO:0000259" key="7">
    <source>
        <dbReference type="Pfam" id="PF16113"/>
    </source>
</evidence>
<dbReference type="GO" id="GO:0005739">
    <property type="term" value="C:mitochondrion"/>
    <property type="evidence" value="ECO:0007669"/>
    <property type="project" value="UniProtKB-SubCell"/>
</dbReference>
<dbReference type="GO" id="GO:0006574">
    <property type="term" value="P:L-valine catabolic process"/>
    <property type="evidence" value="ECO:0007669"/>
    <property type="project" value="TreeGrafter"/>
</dbReference>
<dbReference type="SUPFAM" id="SSF52096">
    <property type="entry name" value="ClpP/crotonase"/>
    <property type="match status" value="1"/>
</dbReference>
<dbReference type="EC" id="3.1.2.4" evidence="3"/>
<dbReference type="STRING" id="1202772.A0A1V9YQ49"/>
<name>A0A1V9YQ49_ACHHY</name>
<dbReference type="Gene3D" id="3.90.226.10">
    <property type="entry name" value="2-enoyl-CoA Hydratase, Chain A, domain 1"/>
    <property type="match status" value="1"/>
</dbReference>
<evidence type="ECO:0000313" key="8">
    <source>
        <dbReference type="EMBL" id="OQR87821.1"/>
    </source>
</evidence>
<evidence type="ECO:0000256" key="2">
    <source>
        <dbReference type="ARBA" id="ARBA00004173"/>
    </source>
</evidence>
<dbReference type="InterPro" id="IPR045004">
    <property type="entry name" value="ECH_dom"/>
</dbReference>